<comment type="similarity">
    <text evidence="1">Belongs to the peptidase C14B family.</text>
</comment>
<dbReference type="InterPro" id="IPR011600">
    <property type="entry name" value="Pept_C14_caspase"/>
</dbReference>
<dbReference type="InterPro" id="IPR050452">
    <property type="entry name" value="Metacaspase"/>
</dbReference>
<proteinExistence type="inferred from homology"/>
<comment type="caution">
    <text evidence="3">The sequence shown here is derived from an EMBL/GenBank/DDBJ whole genome shotgun (WGS) entry which is preliminary data.</text>
</comment>
<dbReference type="Gene3D" id="3.40.50.1460">
    <property type="match status" value="1"/>
</dbReference>
<organism evidence="3 4">
    <name type="scientific">Rehmannia glutinosa</name>
    <name type="common">Chinese foxglove</name>
    <dbReference type="NCBI Taxonomy" id="99300"/>
    <lineage>
        <taxon>Eukaryota</taxon>
        <taxon>Viridiplantae</taxon>
        <taxon>Streptophyta</taxon>
        <taxon>Embryophyta</taxon>
        <taxon>Tracheophyta</taxon>
        <taxon>Spermatophyta</taxon>
        <taxon>Magnoliopsida</taxon>
        <taxon>eudicotyledons</taxon>
        <taxon>Gunneridae</taxon>
        <taxon>Pentapetalae</taxon>
        <taxon>asterids</taxon>
        <taxon>lamiids</taxon>
        <taxon>Lamiales</taxon>
        <taxon>Orobanchaceae</taxon>
        <taxon>Rehmannieae</taxon>
        <taxon>Rehmannia</taxon>
    </lineage>
</organism>
<dbReference type="Proteomes" id="UP001318860">
    <property type="component" value="Unassembled WGS sequence"/>
</dbReference>
<dbReference type="EMBL" id="JABTTQ020001907">
    <property type="protein sequence ID" value="KAK6127118.1"/>
    <property type="molecule type" value="Genomic_DNA"/>
</dbReference>
<dbReference type="PANTHER" id="PTHR48104">
    <property type="entry name" value="METACASPASE-4"/>
    <property type="match status" value="1"/>
</dbReference>
<protein>
    <recommendedName>
        <fullName evidence="2">Peptidase C14 caspase domain-containing protein</fullName>
    </recommendedName>
</protein>
<gene>
    <name evidence="3" type="ORF">DH2020_039129</name>
</gene>
<reference evidence="3 4" key="1">
    <citation type="journal article" date="2021" name="Comput. Struct. Biotechnol. J.">
        <title>De novo genome assembly of the potent medicinal plant Rehmannia glutinosa using nanopore technology.</title>
        <authorList>
            <person name="Ma L."/>
            <person name="Dong C."/>
            <person name="Song C."/>
            <person name="Wang X."/>
            <person name="Zheng X."/>
            <person name="Niu Y."/>
            <person name="Chen S."/>
            <person name="Feng W."/>
        </authorList>
    </citation>
    <scope>NUCLEOTIDE SEQUENCE [LARGE SCALE GENOMIC DNA]</scope>
    <source>
        <strain evidence="3">DH-2019</strain>
    </source>
</reference>
<dbReference type="SUPFAM" id="SSF52129">
    <property type="entry name" value="Caspase-like"/>
    <property type="match status" value="1"/>
</dbReference>
<evidence type="ECO:0000313" key="4">
    <source>
        <dbReference type="Proteomes" id="UP001318860"/>
    </source>
</evidence>
<evidence type="ECO:0000259" key="2">
    <source>
        <dbReference type="Pfam" id="PF00656"/>
    </source>
</evidence>
<keyword evidence="4" id="KW-1185">Reference proteome</keyword>
<dbReference type="Pfam" id="PF00656">
    <property type="entry name" value="Peptidase_C14"/>
    <property type="match status" value="1"/>
</dbReference>
<dbReference type="PANTHER" id="PTHR48104:SF7">
    <property type="entry name" value="METACASPASE-9"/>
    <property type="match status" value="1"/>
</dbReference>
<name>A0ABR0UWN1_REHGL</name>
<feature type="domain" description="Peptidase C14 caspase" evidence="2">
    <location>
        <begin position="5"/>
        <end position="301"/>
    </location>
</feature>
<accession>A0ABR0UWN1</accession>
<evidence type="ECO:0000313" key="3">
    <source>
        <dbReference type="EMBL" id="KAK6127118.1"/>
    </source>
</evidence>
<evidence type="ECO:0000256" key="1">
    <source>
        <dbReference type="ARBA" id="ARBA00009005"/>
    </source>
</evidence>
<sequence length="314" mass="34632">MSPPKKMALLVGCTYSDSEDPGFELYGCHNDVLGMRELLIARFGFKLKHVELLMDRPGSSVMPTGANIKSALNKMVDQAKKGDVLFFHFSGHGTLIKPPYAPKTEEVIVPCDNNIITSEDFRQLVNRVPKGATFTILSDSCNSGGLIDKETEQIGPCATPDDAISKLRPTRMIPFESILQYFTTLTGKTSTDIGTHLVEVFGDDASIMFRPHDPINKTLEADEGILLSGCQKNEYSCELTEKDVSKPCGAFTYAVQMVFKENPAGRNLSNREVVIKARNIMKLMPDDIENEQHPCLYCSDQNADAPFLGVINDA</sequence>
<dbReference type="InterPro" id="IPR029030">
    <property type="entry name" value="Caspase-like_dom_sf"/>
</dbReference>